<dbReference type="OrthoDB" id="48612at2"/>
<dbReference type="PROSITE" id="PS50893">
    <property type="entry name" value="ABC_TRANSPORTER_2"/>
    <property type="match status" value="1"/>
</dbReference>
<dbReference type="Pfam" id="PF12399">
    <property type="entry name" value="BCA_ABC_TP_C"/>
    <property type="match status" value="1"/>
</dbReference>
<protein>
    <submittedName>
        <fullName evidence="5">ABC transporter ATP-binding protein</fullName>
    </submittedName>
</protein>
<evidence type="ECO:0000256" key="2">
    <source>
        <dbReference type="ARBA" id="ARBA00022741"/>
    </source>
</evidence>
<gene>
    <name evidence="5" type="ORF">A4H02_09275</name>
</gene>
<accession>A0A1E3G248</accession>
<dbReference type="InterPro" id="IPR032823">
    <property type="entry name" value="BCA_ABC_TP_C"/>
</dbReference>
<dbReference type="CDD" id="cd03219">
    <property type="entry name" value="ABC_Mj1267_LivG_branched"/>
    <property type="match status" value="1"/>
</dbReference>
<dbReference type="GO" id="GO:1903805">
    <property type="term" value="P:L-valine import across plasma membrane"/>
    <property type="evidence" value="ECO:0007669"/>
    <property type="project" value="TreeGrafter"/>
</dbReference>
<evidence type="ECO:0000256" key="1">
    <source>
        <dbReference type="ARBA" id="ARBA00022448"/>
    </source>
</evidence>
<dbReference type="InterPro" id="IPR003439">
    <property type="entry name" value="ABC_transporter-like_ATP-bd"/>
</dbReference>
<dbReference type="Pfam" id="PF00005">
    <property type="entry name" value="ABC_tran"/>
    <property type="match status" value="1"/>
</dbReference>
<dbReference type="InterPro" id="IPR027417">
    <property type="entry name" value="P-loop_NTPase"/>
</dbReference>
<sequence length="254" mass="28081">MLKLNGVTVKFSGLVAVDNLSMEVESGTVHSLIGPNGAGKTTVFNVISGLVKHEGRVYLDGVDLTEVPVHKRVDYGLGRSFQNVIIYKYLNVLNNLMLGYHHRLTYGLFDELLETPKYSALERKAMLKAIEVADLIGIKPLLGVLAGTLPYGYQKLIDIARALMSEPKIIMLDEPAAGLTDAETEMLKEKIRVIKNQGITVFLIEHDMRLVLDISDKVTVLNLGKKIAEGKPEEIVHHPEVIKAYLGTSYSEVK</sequence>
<dbReference type="EMBL" id="LWAF01000023">
    <property type="protein sequence ID" value="ODN29718.1"/>
    <property type="molecule type" value="Genomic_DNA"/>
</dbReference>
<dbReference type="FunFam" id="3.40.50.300:FF:000421">
    <property type="entry name" value="Branched-chain amino acid ABC transporter ATP-binding protein"/>
    <property type="match status" value="1"/>
</dbReference>
<keyword evidence="2" id="KW-0547">Nucleotide-binding</keyword>
<dbReference type="GO" id="GO:0015188">
    <property type="term" value="F:L-isoleucine transmembrane transporter activity"/>
    <property type="evidence" value="ECO:0007669"/>
    <property type="project" value="TreeGrafter"/>
</dbReference>
<dbReference type="Proteomes" id="UP000094570">
    <property type="component" value="Unassembled WGS sequence"/>
</dbReference>
<proteinExistence type="predicted"/>
<dbReference type="PANTHER" id="PTHR45772">
    <property type="entry name" value="CONSERVED COMPONENT OF ABC TRANSPORTER FOR NATURAL AMINO ACIDS-RELATED"/>
    <property type="match status" value="1"/>
</dbReference>
<keyword evidence="3 5" id="KW-0067">ATP-binding</keyword>
<dbReference type="Gene3D" id="3.40.50.300">
    <property type="entry name" value="P-loop containing nucleotide triphosphate hydrolases"/>
    <property type="match status" value="1"/>
</dbReference>
<dbReference type="GO" id="GO:0016887">
    <property type="term" value="F:ATP hydrolysis activity"/>
    <property type="evidence" value="ECO:0007669"/>
    <property type="project" value="InterPro"/>
</dbReference>
<evidence type="ECO:0000259" key="4">
    <source>
        <dbReference type="PROSITE" id="PS50893"/>
    </source>
</evidence>
<dbReference type="GO" id="GO:0042941">
    <property type="term" value="P:D-alanine transmembrane transport"/>
    <property type="evidence" value="ECO:0007669"/>
    <property type="project" value="TreeGrafter"/>
</dbReference>
<keyword evidence="6" id="KW-1185">Reference proteome</keyword>
<evidence type="ECO:0000313" key="5">
    <source>
        <dbReference type="EMBL" id="ODN29718.1"/>
    </source>
</evidence>
<dbReference type="GO" id="GO:0015808">
    <property type="term" value="P:L-alanine transport"/>
    <property type="evidence" value="ECO:0007669"/>
    <property type="project" value="TreeGrafter"/>
</dbReference>
<dbReference type="InterPro" id="IPR051120">
    <property type="entry name" value="ABC_AA/LPS_Transport"/>
</dbReference>
<dbReference type="SMART" id="SM00382">
    <property type="entry name" value="AAA"/>
    <property type="match status" value="1"/>
</dbReference>
<dbReference type="GO" id="GO:0005304">
    <property type="term" value="F:L-valine transmembrane transporter activity"/>
    <property type="evidence" value="ECO:0007669"/>
    <property type="project" value="TreeGrafter"/>
</dbReference>
<reference evidence="6" key="1">
    <citation type="submission" date="2016-04" db="EMBL/GenBank/DDBJ databases">
        <title>The genome sequence project of a novel Fervidobacterium isolate from a hot spring in Thailand.</title>
        <authorList>
            <person name="Gonzalez J.M."/>
            <person name="Cuecas A."/>
            <person name="Kanoksilapatham W."/>
        </authorList>
    </citation>
    <scope>NUCLEOTIDE SEQUENCE [LARGE SCALE GENOMIC DNA]</scope>
    <source>
        <strain evidence="6">FC2004</strain>
    </source>
</reference>
<dbReference type="STRING" id="1008305.A4H02_09275"/>
<dbReference type="PANTHER" id="PTHR45772:SF7">
    <property type="entry name" value="AMINO ACID ABC TRANSPORTER ATP-BINDING PROTEIN"/>
    <property type="match status" value="1"/>
</dbReference>
<organism evidence="5 6">
    <name type="scientific">Fervidobacterium thailandense</name>
    <dbReference type="NCBI Taxonomy" id="1008305"/>
    <lineage>
        <taxon>Bacteria</taxon>
        <taxon>Thermotogati</taxon>
        <taxon>Thermotogota</taxon>
        <taxon>Thermotogae</taxon>
        <taxon>Thermotogales</taxon>
        <taxon>Fervidobacteriaceae</taxon>
        <taxon>Fervidobacterium</taxon>
    </lineage>
</organism>
<keyword evidence="1" id="KW-0813">Transport</keyword>
<dbReference type="GO" id="GO:0005886">
    <property type="term" value="C:plasma membrane"/>
    <property type="evidence" value="ECO:0007669"/>
    <property type="project" value="TreeGrafter"/>
</dbReference>
<dbReference type="GO" id="GO:0005524">
    <property type="term" value="F:ATP binding"/>
    <property type="evidence" value="ECO:0007669"/>
    <property type="project" value="UniProtKB-KW"/>
</dbReference>
<evidence type="ECO:0000313" key="6">
    <source>
        <dbReference type="Proteomes" id="UP000094570"/>
    </source>
</evidence>
<dbReference type="SUPFAM" id="SSF52540">
    <property type="entry name" value="P-loop containing nucleoside triphosphate hydrolases"/>
    <property type="match status" value="1"/>
</dbReference>
<dbReference type="GO" id="GO:0015192">
    <property type="term" value="F:L-phenylalanine transmembrane transporter activity"/>
    <property type="evidence" value="ECO:0007669"/>
    <property type="project" value="TreeGrafter"/>
</dbReference>
<dbReference type="GO" id="GO:1903806">
    <property type="term" value="P:L-isoleucine import across plasma membrane"/>
    <property type="evidence" value="ECO:0007669"/>
    <property type="project" value="TreeGrafter"/>
</dbReference>
<name>A0A1E3G248_9BACT</name>
<dbReference type="RefSeq" id="WP_083996726.1">
    <property type="nucleotide sequence ID" value="NZ_CP140110.1"/>
</dbReference>
<dbReference type="InterPro" id="IPR003593">
    <property type="entry name" value="AAA+_ATPase"/>
</dbReference>
<evidence type="ECO:0000256" key="3">
    <source>
        <dbReference type="ARBA" id="ARBA00022840"/>
    </source>
</evidence>
<comment type="caution">
    <text evidence="5">The sequence shown here is derived from an EMBL/GenBank/DDBJ whole genome shotgun (WGS) entry which is preliminary data.</text>
</comment>
<dbReference type="AlphaFoldDB" id="A0A1E3G248"/>
<feature type="domain" description="ABC transporter" evidence="4">
    <location>
        <begin position="2"/>
        <end position="248"/>
    </location>
</feature>